<accession>A0AA39DBR7</accession>
<proteinExistence type="predicted"/>
<dbReference type="EMBL" id="JARBHA010000017">
    <property type="protein sequence ID" value="KAJ9678251.1"/>
    <property type="molecule type" value="Genomic_DNA"/>
</dbReference>
<keyword evidence="2" id="KW-1185">Reference proteome</keyword>
<sequence>MSCNAKEDDFCELLLHSFPNQVVENKELRVGLEILGMALSLLVVDFCDSHLREAMKWGEEAAMVVGSNMERVKRRRVIKTIKAQMEMMDCALVKMLKLKRTEEILLVVDNGVVFREEDQKKTHTPAFATALPWRRHPSLSFYP</sequence>
<gene>
    <name evidence="1" type="ORF">PVL29_022986</name>
</gene>
<organism evidence="1 2">
    <name type="scientific">Vitis rotundifolia</name>
    <name type="common">Muscadine grape</name>
    <dbReference type="NCBI Taxonomy" id="103349"/>
    <lineage>
        <taxon>Eukaryota</taxon>
        <taxon>Viridiplantae</taxon>
        <taxon>Streptophyta</taxon>
        <taxon>Embryophyta</taxon>
        <taxon>Tracheophyta</taxon>
        <taxon>Spermatophyta</taxon>
        <taxon>Magnoliopsida</taxon>
        <taxon>eudicotyledons</taxon>
        <taxon>Gunneridae</taxon>
        <taxon>Pentapetalae</taxon>
        <taxon>rosids</taxon>
        <taxon>Vitales</taxon>
        <taxon>Vitaceae</taxon>
        <taxon>Viteae</taxon>
        <taxon>Vitis</taxon>
    </lineage>
</organism>
<comment type="caution">
    <text evidence="1">The sequence shown here is derived from an EMBL/GenBank/DDBJ whole genome shotgun (WGS) entry which is preliminary data.</text>
</comment>
<evidence type="ECO:0000313" key="2">
    <source>
        <dbReference type="Proteomes" id="UP001168098"/>
    </source>
</evidence>
<dbReference type="AlphaFoldDB" id="A0AA39DBR7"/>
<protein>
    <submittedName>
        <fullName evidence="1">Uncharacterized protein</fullName>
    </submittedName>
</protein>
<name>A0AA39DBR7_VITRO</name>
<evidence type="ECO:0000313" key="1">
    <source>
        <dbReference type="EMBL" id="KAJ9678251.1"/>
    </source>
</evidence>
<reference evidence="1 2" key="1">
    <citation type="journal article" date="2023" name="BMC Biotechnol.">
        <title>Vitis rotundifolia cv Carlos genome sequencing.</title>
        <authorList>
            <person name="Huff M."/>
            <person name="Hulse-Kemp A."/>
            <person name="Scheffler B."/>
            <person name="Youngblood R."/>
            <person name="Simpson S."/>
            <person name="Babiker E."/>
            <person name="Staton M."/>
        </authorList>
    </citation>
    <scope>NUCLEOTIDE SEQUENCE [LARGE SCALE GENOMIC DNA]</scope>
    <source>
        <tissue evidence="1">Leaf</tissue>
    </source>
</reference>
<dbReference type="Proteomes" id="UP001168098">
    <property type="component" value="Unassembled WGS sequence"/>
</dbReference>